<feature type="transmembrane region" description="Helical" evidence="2">
    <location>
        <begin position="157"/>
        <end position="177"/>
    </location>
</feature>
<dbReference type="RefSeq" id="WP_225889354.1">
    <property type="nucleotide sequence ID" value="NZ_CP021983.2"/>
</dbReference>
<protein>
    <recommendedName>
        <fullName evidence="5">YggT family protein</fullName>
    </recommendedName>
</protein>
<evidence type="ECO:0000256" key="1">
    <source>
        <dbReference type="SAM" id="MobiDB-lite"/>
    </source>
</evidence>
<keyword evidence="2" id="KW-0472">Membrane</keyword>
<sequence>MTQDFSGVPEEADILWYRLYRWTHIWGYAETLLLDTIARPMANNYPRPPQGPPPNDNGDHQPQPSRESERMRLEREEHRVARAQRSAVARKFEQAVYYLVGALELLLALRFLLRLTGANPENTFAQVIYGLSNSFVNPFSTLFVSPTFNGNQNIFDINLLVAMVSYLVLMALLIWLVRIIESR</sequence>
<accession>A0A1Z3HRG3</accession>
<proteinExistence type="predicted"/>
<evidence type="ECO:0000313" key="4">
    <source>
        <dbReference type="Proteomes" id="UP000191901"/>
    </source>
</evidence>
<feature type="compositionally biased region" description="Pro residues" evidence="1">
    <location>
        <begin position="46"/>
        <end position="55"/>
    </location>
</feature>
<dbReference type="Proteomes" id="UP000191901">
    <property type="component" value="Chromosome"/>
</dbReference>
<name>A0A1Z3HRG3_9CYAN</name>
<feature type="transmembrane region" description="Helical" evidence="2">
    <location>
        <begin position="95"/>
        <end position="113"/>
    </location>
</feature>
<dbReference type="KEGG" id="hhg:XM38_038610"/>
<evidence type="ECO:0000313" key="3">
    <source>
        <dbReference type="EMBL" id="ASC72901.1"/>
    </source>
</evidence>
<keyword evidence="2" id="KW-1133">Transmembrane helix</keyword>
<feature type="compositionally biased region" description="Basic and acidic residues" evidence="1">
    <location>
        <begin position="66"/>
        <end position="76"/>
    </location>
</feature>
<reference evidence="3 4" key="1">
    <citation type="journal article" date="2016" name="Biochim. Biophys. Acta">
        <title>Characterization of red-shifted phycobilisomes isolated from the chlorophyll f-containing cyanobacterium Halomicronema hongdechloris.</title>
        <authorList>
            <person name="Li Y."/>
            <person name="Lin Y."/>
            <person name="Garvey C.J."/>
            <person name="Birch D."/>
            <person name="Corkery R.W."/>
            <person name="Loughlin P.C."/>
            <person name="Scheer H."/>
            <person name="Willows R.D."/>
            <person name="Chen M."/>
        </authorList>
    </citation>
    <scope>NUCLEOTIDE SEQUENCE [LARGE SCALE GENOMIC DNA]</scope>
    <source>
        <strain evidence="3 4">C2206</strain>
    </source>
</reference>
<organism evidence="3 4">
    <name type="scientific">Halomicronema hongdechloris C2206</name>
    <dbReference type="NCBI Taxonomy" id="1641165"/>
    <lineage>
        <taxon>Bacteria</taxon>
        <taxon>Bacillati</taxon>
        <taxon>Cyanobacteriota</taxon>
        <taxon>Cyanophyceae</taxon>
        <taxon>Nodosilineales</taxon>
        <taxon>Nodosilineaceae</taxon>
        <taxon>Halomicronema</taxon>
    </lineage>
</organism>
<dbReference type="STRING" id="1641165.XM38_03130"/>
<evidence type="ECO:0000256" key="2">
    <source>
        <dbReference type="SAM" id="Phobius"/>
    </source>
</evidence>
<dbReference type="AlphaFoldDB" id="A0A1Z3HRG3"/>
<evidence type="ECO:0008006" key="5">
    <source>
        <dbReference type="Google" id="ProtNLM"/>
    </source>
</evidence>
<gene>
    <name evidence="3" type="ORF">XM38_038610</name>
</gene>
<keyword evidence="2" id="KW-0812">Transmembrane</keyword>
<feature type="region of interest" description="Disordered" evidence="1">
    <location>
        <begin position="43"/>
        <end position="76"/>
    </location>
</feature>
<dbReference type="EMBL" id="CP021983">
    <property type="protein sequence ID" value="ASC72901.1"/>
    <property type="molecule type" value="Genomic_DNA"/>
</dbReference>
<keyword evidence="4" id="KW-1185">Reference proteome</keyword>